<proteinExistence type="predicted"/>
<dbReference type="EMBL" id="CP013387">
    <property type="protein sequence ID" value="AOJ04389.1"/>
    <property type="molecule type" value="Genomic_DNA"/>
</dbReference>
<dbReference type="Proteomes" id="UP000062519">
    <property type="component" value="Chromosome 2"/>
</dbReference>
<sequence>MGEVEKNRVTASAPRGAIKMFFTGVFTTPFHITQVGNIASLLGIFLIAALRLVGIRAFDALRLRWRRKYPVKAL</sequence>
<keyword evidence="1" id="KW-0812">Transmembrane</keyword>
<evidence type="ECO:0000256" key="1">
    <source>
        <dbReference type="SAM" id="Phobius"/>
    </source>
</evidence>
<reference evidence="2 3" key="1">
    <citation type="submission" date="2015-12" db="EMBL/GenBank/DDBJ databases">
        <title>Diversity of Burkholderia near neighbor genomes.</title>
        <authorList>
            <person name="Sahl J."/>
            <person name="Wagner D."/>
            <person name="Keim P."/>
        </authorList>
    </citation>
    <scope>NUCLEOTIDE SEQUENCE [LARGE SCALE GENOMIC DNA]</scope>
    <source>
        <strain evidence="2 3">BDU6</strain>
    </source>
</reference>
<protein>
    <submittedName>
        <fullName evidence="2">Uncharacterized protein</fullName>
    </submittedName>
</protein>
<dbReference type="RefSeq" id="WP_059472362.1">
    <property type="nucleotide sequence ID" value="NZ_CP013387.1"/>
</dbReference>
<evidence type="ECO:0000313" key="2">
    <source>
        <dbReference type="EMBL" id="AOJ04389.1"/>
    </source>
</evidence>
<feature type="transmembrane region" description="Helical" evidence="1">
    <location>
        <begin position="38"/>
        <end position="58"/>
    </location>
</feature>
<keyword evidence="1" id="KW-1133">Transmembrane helix</keyword>
<organism evidence="2 3">
    <name type="scientific">Burkholderia mayonis</name>
    <dbReference type="NCBI Taxonomy" id="1385591"/>
    <lineage>
        <taxon>Bacteria</taxon>
        <taxon>Pseudomonadati</taxon>
        <taxon>Pseudomonadota</taxon>
        <taxon>Betaproteobacteria</taxon>
        <taxon>Burkholderiales</taxon>
        <taxon>Burkholderiaceae</taxon>
        <taxon>Burkholderia</taxon>
        <taxon>pseudomallei group</taxon>
    </lineage>
</organism>
<keyword evidence="3" id="KW-1185">Reference proteome</keyword>
<evidence type="ECO:0000313" key="3">
    <source>
        <dbReference type="Proteomes" id="UP000062519"/>
    </source>
</evidence>
<name>A0A1B4FL36_9BURK</name>
<dbReference type="KEGG" id="buu:WS70_21350"/>
<keyword evidence="1" id="KW-0472">Membrane</keyword>
<accession>A0A1B4FL36</accession>
<dbReference type="AlphaFoldDB" id="A0A1B4FL36"/>
<gene>
    <name evidence="2" type="ORF">WS70_21350</name>
</gene>